<dbReference type="PANTHER" id="PTHR34401:SF6">
    <property type="entry name" value="DUF19 DOMAIN-CONTAINING PROTEIN"/>
    <property type="match status" value="1"/>
</dbReference>
<sequence length="221" mass="25270">MLSVHRESQNVLVDATIPNTYVRQCSCQEQRTCSNEMEQQAIDCLNPCWDRFNGLTERPDQLRKCFDDKSELLQAFLTCFEHNIEGCVQNTNGPMIPKRNISEIFRLGEEAISHKAVSLSQSIPIGLKKILDAAGDFALCVKNCFLTKNQGGFCFDRYNCQPLIAEKKTKKTLRRCTKTINWKKEAGDLCKCSVNAGISDLKEYCSIFELMSRRRQPRSRI</sequence>
<name>A0A0N5A7N7_9BILA</name>
<dbReference type="WBParaSite" id="SMUV_0000004301-mRNA-1">
    <property type="protein sequence ID" value="SMUV_0000004301-mRNA-1"/>
    <property type="gene ID" value="SMUV_0000004301"/>
</dbReference>
<evidence type="ECO:0000313" key="2">
    <source>
        <dbReference type="WBParaSite" id="SMUV_0000004301-mRNA-1"/>
    </source>
</evidence>
<dbReference type="PANTHER" id="PTHR34401">
    <property type="entry name" value="PROTEIN CBG12388-RELATED"/>
    <property type="match status" value="1"/>
</dbReference>
<keyword evidence="1" id="KW-1185">Reference proteome</keyword>
<proteinExistence type="predicted"/>
<organism evidence="1 2">
    <name type="scientific">Syphacia muris</name>
    <dbReference type="NCBI Taxonomy" id="451379"/>
    <lineage>
        <taxon>Eukaryota</taxon>
        <taxon>Metazoa</taxon>
        <taxon>Ecdysozoa</taxon>
        <taxon>Nematoda</taxon>
        <taxon>Chromadorea</taxon>
        <taxon>Rhabditida</taxon>
        <taxon>Spirurina</taxon>
        <taxon>Oxyuridomorpha</taxon>
        <taxon>Oxyuroidea</taxon>
        <taxon>Oxyuridae</taxon>
        <taxon>Syphacia</taxon>
    </lineage>
</organism>
<accession>A0A0N5A7N7</accession>
<protein>
    <submittedName>
        <fullName evidence="2">Uncharacterized protein</fullName>
    </submittedName>
</protein>
<reference evidence="2" key="1">
    <citation type="submission" date="2017-02" db="UniProtKB">
        <authorList>
            <consortium name="WormBaseParasite"/>
        </authorList>
    </citation>
    <scope>IDENTIFICATION</scope>
</reference>
<evidence type="ECO:0000313" key="1">
    <source>
        <dbReference type="Proteomes" id="UP000046393"/>
    </source>
</evidence>
<dbReference type="Proteomes" id="UP000046393">
    <property type="component" value="Unplaced"/>
</dbReference>
<dbReference type="AlphaFoldDB" id="A0A0N5A7N7"/>